<gene>
    <name evidence="2" type="ORF">ENO10_05645</name>
</gene>
<dbReference type="AlphaFoldDB" id="A0A7C2M4E7"/>
<dbReference type="InterPro" id="IPR045016">
    <property type="entry name" value="NhaD-like"/>
</dbReference>
<dbReference type="GO" id="GO:0015297">
    <property type="term" value="F:antiporter activity"/>
    <property type="evidence" value="ECO:0007669"/>
    <property type="project" value="InterPro"/>
</dbReference>
<reference evidence="2" key="1">
    <citation type="journal article" date="2020" name="mSystems">
        <title>Genome- and Community-Level Interaction Insights into Carbon Utilization and Element Cycling Functions of Hydrothermarchaeota in Hydrothermal Sediment.</title>
        <authorList>
            <person name="Zhou Z."/>
            <person name="Liu Y."/>
            <person name="Xu W."/>
            <person name="Pan J."/>
            <person name="Luo Z.H."/>
            <person name="Li M."/>
        </authorList>
    </citation>
    <scope>NUCLEOTIDE SEQUENCE [LARGE SCALE GENOMIC DNA]</scope>
    <source>
        <strain evidence="2">SpSt-1235</strain>
    </source>
</reference>
<proteinExistence type="predicted"/>
<accession>A0A7C2M4E7</accession>
<protein>
    <submittedName>
        <fullName evidence="2">Sodium:proton antiporter</fullName>
    </submittedName>
</protein>
<feature type="non-terminal residue" evidence="2">
    <location>
        <position position="1"/>
    </location>
</feature>
<feature type="transmembrane region" description="Helical" evidence="1">
    <location>
        <begin position="55"/>
        <end position="79"/>
    </location>
</feature>
<feature type="transmembrane region" description="Helical" evidence="1">
    <location>
        <begin position="128"/>
        <end position="150"/>
    </location>
</feature>
<evidence type="ECO:0000256" key="1">
    <source>
        <dbReference type="SAM" id="Phobius"/>
    </source>
</evidence>
<sequence length="151" mass="15937">STSKALSKIEFSSILFFLGILLAVAGLESLVVENGAGALLYAANSLSTLIPNMNLVVIILGFLSAIVDNVPLVAASMAMYDFPVNDPIWHFIAYCAGTGGSLLIIGSAAGVAAMGMEKINFMWYLKNIGPLAMMGFLAGAISFMLNVFFFL</sequence>
<name>A0A7C2M4E7_9FLAO</name>
<dbReference type="PANTHER" id="PTHR43269:SF2">
    <property type="entry name" value="SODIUM_PROTON ANTIPORTER 1-RELATED"/>
    <property type="match status" value="1"/>
</dbReference>
<feature type="transmembrane region" description="Helical" evidence="1">
    <location>
        <begin position="91"/>
        <end position="116"/>
    </location>
</feature>
<dbReference type="PANTHER" id="PTHR43269">
    <property type="entry name" value="SODIUM/PROTON ANTIPORTER 1-RELATED"/>
    <property type="match status" value="1"/>
</dbReference>
<dbReference type="GO" id="GO:0006814">
    <property type="term" value="P:sodium ion transport"/>
    <property type="evidence" value="ECO:0007669"/>
    <property type="project" value="InterPro"/>
</dbReference>
<dbReference type="EMBL" id="DSEE01000413">
    <property type="protein sequence ID" value="HER40685.1"/>
    <property type="molecule type" value="Genomic_DNA"/>
</dbReference>
<comment type="caution">
    <text evidence="2">The sequence shown here is derived from an EMBL/GenBank/DDBJ whole genome shotgun (WGS) entry which is preliminary data.</text>
</comment>
<dbReference type="Proteomes" id="UP000885753">
    <property type="component" value="Unassembled WGS sequence"/>
</dbReference>
<keyword evidence="1" id="KW-1133">Transmembrane helix</keyword>
<organism evidence="2">
    <name type="scientific">Salinimicrobium catena</name>
    <dbReference type="NCBI Taxonomy" id="390640"/>
    <lineage>
        <taxon>Bacteria</taxon>
        <taxon>Pseudomonadati</taxon>
        <taxon>Bacteroidota</taxon>
        <taxon>Flavobacteriia</taxon>
        <taxon>Flavobacteriales</taxon>
        <taxon>Flavobacteriaceae</taxon>
        <taxon>Salinimicrobium</taxon>
    </lineage>
</organism>
<keyword evidence="1" id="KW-0472">Membrane</keyword>
<keyword evidence="1" id="KW-0812">Transmembrane</keyword>
<evidence type="ECO:0000313" key="2">
    <source>
        <dbReference type="EMBL" id="HER40685.1"/>
    </source>
</evidence>
<feature type="transmembrane region" description="Helical" evidence="1">
    <location>
        <begin position="14"/>
        <end position="43"/>
    </location>
</feature>